<keyword evidence="1" id="KW-0812">Transmembrane</keyword>
<protein>
    <submittedName>
        <fullName evidence="2">Uncharacterized protein</fullName>
    </submittedName>
</protein>
<evidence type="ECO:0000313" key="3">
    <source>
        <dbReference type="Proteomes" id="UP000034231"/>
    </source>
</evidence>
<dbReference type="AlphaFoldDB" id="A0A0G0I5S5"/>
<gene>
    <name evidence="2" type="ORF">US68_C0010G0051</name>
</gene>
<name>A0A0G0I5S5_9BACT</name>
<dbReference type="EMBL" id="LBTX01000010">
    <property type="protein sequence ID" value="KKQ49917.1"/>
    <property type="molecule type" value="Genomic_DNA"/>
</dbReference>
<reference evidence="2 3" key="1">
    <citation type="journal article" date="2015" name="Nature">
        <title>rRNA introns, odd ribosomes, and small enigmatic genomes across a large radiation of phyla.</title>
        <authorList>
            <person name="Brown C.T."/>
            <person name="Hug L.A."/>
            <person name="Thomas B.C."/>
            <person name="Sharon I."/>
            <person name="Castelle C.J."/>
            <person name="Singh A."/>
            <person name="Wilkins M.J."/>
            <person name="Williams K.H."/>
            <person name="Banfield J.F."/>
        </authorList>
    </citation>
    <scope>NUCLEOTIDE SEQUENCE [LARGE SCALE GENOMIC DNA]</scope>
</reference>
<sequence length="192" mass="21994">MTQRTNLTTKHNPIKYVLGSILLLTISGLGIVWMGQDKNESVIEETIVSKTPTVIIEKEELVTTATTVATIVPTIKLIESYENPDDGFAVKYENKRKLLIENEESGKRFVFSNSLGNITVHVGKKWSWLTSERIYTDNLLIDGEKSYVYEISNQKIVDVEKNDNKYTIQCVHNGRTELKIECEKFLENFQFI</sequence>
<keyword evidence="1" id="KW-1133">Transmembrane helix</keyword>
<keyword evidence="1" id="KW-0472">Membrane</keyword>
<feature type="transmembrane region" description="Helical" evidence="1">
    <location>
        <begin position="16"/>
        <end position="35"/>
    </location>
</feature>
<proteinExistence type="predicted"/>
<organism evidence="2 3">
    <name type="scientific">Candidatus Shapirobacteria bacterium GW2011_GWE1_38_10</name>
    <dbReference type="NCBI Taxonomy" id="1618488"/>
    <lineage>
        <taxon>Bacteria</taxon>
        <taxon>Candidatus Shapironibacteriota</taxon>
    </lineage>
</organism>
<evidence type="ECO:0000313" key="2">
    <source>
        <dbReference type="EMBL" id="KKQ49917.1"/>
    </source>
</evidence>
<evidence type="ECO:0000256" key="1">
    <source>
        <dbReference type="SAM" id="Phobius"/>
    </source>
</evidence>
<dbReference type="Proteomes" id="UP000034231">
    <property type="component" value="Unassembled WGS sequence"/>
</dbReference>
<accession>A0A0G0I5S5</accession>
<comment type="caution">
    <text evidence="2">The sequence shown here is derived from an EMBL/GenBank/DDBJ whole genome shotgun (WGS) entry which is preliminary data.</text>
</comment>